<proteinExistence type="predicted"/>
<dbReference type="GeneID" id="36589626"/>
<feature type="compositionally biased region" description="Basic and acidic residues" evidence="1">
    <location>
        <begin position="14"/>
        <end position="25"/>
    </location>
</feature>
<evidence type="ECO:0000313" key="3">
    <source>
        <dbReference type="Proteomes" id="UP000235371"/>
    </source>
</evidence>
<organism evidence="2 3">
    <name type="scientific">Hyaloscypha bicolor E</name>
    <dbReference type="NCBI Taxonomy" id="1095630"/>
    <lineage>
        <taxon>Eukaryota</taxon>
        <taxon>Fungi</taxon>
        <taxon>Dikarya</taxon>
        <taxon>Ascomycota</taxon>
        <taxon>Pezizomycotina</taxon>
        <taxon>Leotiomycetes</taxon>
        <taxon>Helotiales</taxon>
        <taxon>Hyaloscyphaceae</taxon>
        <taxon>Hyaloscypha</taxon>
        <taxon>Hyaloscypha bicolor</taxon>
    </lineage>
</organism>
<evidence type="ECO:0000256" key="1">
    <source>
        <dbReference type="SAM" id="MobiDB-lite"/>
    </source>
</evidence>
<reference evidence="2 3" key="1">
    <citation type="submission" date="2016-04" db="EMBL/GenBank/DDBJ databases">
        <title>A degradative enzymes factory behind the ericoid mycorrhizal symbiosis.</title>
        <authorList>
            <consortium name="DOE Joint Genome Institute"/>
            <person name="Martino E."/>
            <person name="Morin E."/>
            <person name="Grelet G."/>
            <person name="Kuo A."/>
            <person name="Kohler A."/>
            <person name="Daghino S."/>
            <person name="Barry K."/>
            <person name="Choi C."/>
            <person name="Cichocki N."/>
            <person name="Clum A."/>
            <person name="Copeland A."/>
            <person name="Hainaut M."/>
            <person name="Haridas S."/>
            <person name="Labutti K."/>
            <person name="Lindquist E."/>
            <person name="Lipzen A."/>
            <person name="Khouja H.-R."/>
            <person name="Murat C."/>
            <person name="Ohm R."/>
            <person name="Olson A."/>
            <person name="Spatafora J."/>
            <person name="Veneault-Fourrey C."/>
            <person name="Henrissat B."/>
            <person name="Grigoriev I."/>
            <person name="Martin F."/>
            <person name="Perotto S."/>
        </authorList>
    </citation>
    <scope>NUCLEOTIDE SEQUENCE [LARGE SCALE GENOMIC DNA]</scope>
    <source>
        <strain evidence="2 3">E</strain>
    </source>
</reference>
<name>A0A2J6SQD1_9HELO</name>
<dbReference type="EMBL" id="KZ613895">
    <property type="protein sequence ID" value="PMD52933.1"/>
    <property type="molecule type" value="Genomic_DNA"/>
</dbReference>
<dbReference type="Proteomes" id="UP000235371">
    <property type="component" value="Unassembled WGS sequence"/>
</dbReference>
<dbReference type="AlphaFoldDB" id="A0A2J6SQD1"/>
<feature type="region of interest" description="Disordered" evidence="1">
    <location>
        <begin position="14"/>
        <end position="38"/>
    </location>
</feature>
<accession>A0A2J6SQD1</accession>
<protein>
    <submittedName>
        <fullName evidence="2">Uncharacterized protein</fullName>
    </submittedName>
</protein>
<dbReference type="InParanoid" id="A0A2J6SQD1"/>
<dbReference type="STRING" id="1095630.A0A2J6SQD1"/>
<feature type="compositionally biased region" description="Polar residues" evidence="1">
    <location>
        <begin position="122"/>
        <end position="133"/>
    </location>
</feature>
<gene>
    <name evidence="2" type="ORF">K444DRAFT_619621</name>
</gene>
<evidence type="ECO:0000313" key="2">
    <source>
        <dbReference type="EMBL" id="PMD52933.1"/>
    </source>
</evidence>
<sequence length="200" mass="22458">MSFLTEHSSRIGAEEFRRLQDEGKTSRPAPTLRPPQASYIQIPSQESGRGIKCPVVLPPSFMPDGVFLYIHSPPRNKARILISGCSVCIWIIRLVSLTQLQQLGDTSHHEDGERQAFRGSVSRGSNHGRTSRSCHTPPIYYRIFRYPGSQLATLEDLKAEAEKQKPKLLPALFPCGTLDPFIDDTVMMSLSGRLLVVKRW</sequence>
<keyword evidence="3" id="KW-1185">Reference proteome</keyword>
<dbReference type="RefSeq" id="XP_024729837.1">
    <property type="nucleotide sequence ID" value="XM_024881549.1"/>
</dbReference>
<feature type="region of interest" description="Disordered" evidence="1">
    <location>
        <begin position="108"/>
        <end position="133"/>
    </location>
</feature>